<dbReference type="InterPro" id="IPR005653">
    <property type="entry name" value="OstA-like_N"/>
</dbReference>
<reference evidence="4" key="1">
    <citation type="journal article" date="2014" name="Int. J. Syst. Evol. Microbiol.">
        <title>Complete genome sequence of Corynebacterium casei LMG S-19264T (=DSM 44701T), isolated from a smear-ripened cheese.</title>
        <authorList>
            <consortium name="US DOE Joint Genome Institute (JGI-PGF)"/>
            <person name="Walter F."/>
            <person name="Albersmeier A."/>
            <person name="Kalinowski J."/>
            <person name="Ruckert C."/>
        </authorList>
    </citation>
    <scope>NUCLEOTIDE SEQUENCE</scope>
    <source>
        <strain evidence="4">CGMCC 1.15880</strain>
    </source>
</reference>
<dbReference type="PANTHER" id="PTHR36504">
    <property type="entry name" value="LIPOPOLYSACCHARIDE EXPORT SYSTEM PROTEIN LPTA"/>
    <property type="match status" value="1"/>
</dbReference>
<dbReference type="PANTHER" id="PTHR36504:SF1">
    <property type="entry name" value="LIPOPOLYSACCHARIDE EXPORT SYSTEM PROTEIN LPTA"/>
    <property type="match status" value="1"/>
</dbReference>
<dbReference type="GO" id="GO:0008168">
    <property type="term" value="F:methyltransferase activity"/>
    <property type="evidence" value="ECO:0007669"/>
    <property type="project" value="UniProtKB-KW"/>
</dbReference>
<name>A0A916QXK8_9RHOB</name>
<evidence type="ECO:0000259" key="3">
    <source>
        <dbReference type="Pfam" id="PF03968"/>
    </source>
</evidence>
<evidence type="ECO:0000256" key="2">
    <source>
        <dbReference type="SAM" id="SignalP"/>
    </source>
</evidence>
<dbReference type="GO" id="GO:0032259">
    <property type="term" value="P:methylation"/>
    <property type="evidence" value="ECO:0007669"/>
    <property type="project" value="UniProtKB-KW"/>
</dbReference>
<protein>
    <submittedName>
        <fullName evidence="4">Protein-glutamate methyltransferase</fullName>
    </submittedName>
</protein>
<feature type="chain" id="PRO_5037632123" evidence="2">
    <location>
        <begin position="23"/>
        <end position="164"/>
    </location>
</feature>
<dbReference type="RefSeq" id="WP_188674041.1">
    <property type="nucleotide sequence ID" value="NZ_BMKA01000002.1"/>
</dbReference>
<sequence>MRHITRCLLTVILIGSASLTQAQGTGIALSPIEVDGSQPVEVTSDSLTVEQDSNSATFEGNARVVQGELIFSANRIRVHYNAAQSAIERIEATTNVMFTNGSEIAEAQSGTYIVGSGTVNLAGDVVLVQGVNAISGDALSLDLNSNRGTMNGNVKTVFVPKTDQ</sequence>
<proteinExistence type="predicted"/>
<dbReference type="EMBL" id="BMKA01000002">
    <property type="protein sequence ID" value="GGA18945.1"/>
    <property type="molecule type" value="Genomic_DNA"/>
</dbReference>
<dbReference type="Gene3D" id="2.60.450.10">
    <property type="entry name" value="Lipopolysaccharide (LPS) transport protein A like domain"/>
    <property type="match status" value="1"/>
</dbReference>
<evidence type="ECO:0000256" key="1">
    <source>
        <dbReference type="ARBA" id="ARBA00022729"/>
    </source>
</evidence>
<feature type="domain" description="Organic solvent tolerance-like N-terminal" evidence="3">
    <location>
        <begin position="41"/>
        <end position="146"/>
    </location>
</feature>
<dbReference type="InterPro" id="IPR052037">
    <property type="entry name" value="LPS_export_LptA"/>
</dbReference>
<dbReference type="GO" id="GO:0009279">
    <property type="term" value="C:cell outer membrane"/>
    <property type="evidence" value="ECO:0007669"/>
    <property type="project" value="TreeGrafter"/>
</dbReference>
<gene>
    <name evidence="4" type="ORF">GCM10011498_19650</name>
</gene>
<organism evidence="4 5">
    <name type="scientific">Neptunicoccus cionae</name>
    <dbReference type="NCBI Taxonomy" id="2035344"/>
    <lineage>
        <taxon>Bacteria</taxon>
        <taxon>Pseudomonadati</taxon>
        <taxon>Pseudomonadota</taxon>
        <taxon>Alphaproteobacteria</taxon>
        <taxon>Rhodobacterales</taxon>
        <taxon>Paracoccaceae</taxon>
        <taxon>Neptunicoccus</taxon>
    </lineage>
</organism>
<evidence type="ECO:0000313" key="4">
    <source>
        <dbReference type="EMBL" id="GGA18945.1"/>
    </source>
</evidence>
<feature type="signal peptide" evidence="2">
    <location>
        <begin position="1"/>
        <end position="22"/>
    </location>
</feature>
<comment type="caution">
    <text evidence="4">The sequence shown here is derived from an EMBL/GenBank/DDBJ whole genome shotgun (WGS) entry which is preliminary data.</text>
</comment>
<keyword evidence="4" id="KW-0489">Methyltransferase</keyword>
<dbReference type="GO" id="GO:0030288">
    <property type="term" value="C:outer membrane-bounded periplasmic space"/>
    <property type="evidence" value="ECO:0007669"/>
    <property type="project" value="TreeGrafter"/>
</dbReference>
<accession>A0A916QXK8</accession>
<dbReference type="AlphaFoldDB" id="A0A916QXK8"/>
<keyword evidence="4" id="KW-0808">Transferase</keyword>
<keyword evidence="5" id="KW-1185">Reference proteome</keyword>
<dbReference type="GO" id="GO:0015920">
    <property type="term" value="P:lipopolysaccharide transport"/>
    <property type="evidence" value="ECO:0007669"/>
    <property type="project" value="TreeGrafter"/>
</dbReference>
<evidence type="ECO:0000313" key="5">
    <source>
        <dbReference type="Proteomes" id="UP000628017"/>
    </source>
</evidence>
<dbReference type="Proteomes" id="UP000628017">
    <property type="component" value="Unassembled WGS sequence"/>
</dbReference>
<dbReference type="Pfam" id="PF03968">
    <property type="entry name" value="LptD_N"/>
    <property type="match status" value="1"/>
</dbReference>
<reference evidence="4" key="2">
    <citation type="submission" date="2020-09" db="EMBL/GenBank/DDBJ databases">
        <authorList>
            <person name="Sun Q."/>
            <person name="Zhou Y."/>
        </authorList>
    </citation>
    <scope>NUCLEOTIDE SEQUENCE</scope>
    <source>
        <strain evidence="4">CGMCC 1.15880</strain>
    </source>
</reference>
<dbReference type="GO" id="GO:0017089">
    <property type="term" value="F:glycolipid transfer activity"/>
    <property type="evidence" value="ECO:0007669"/>
    <property type="project" value="TreeGrafter"/>
</dbReference>
<keyword evidence="1 2" id="KW-0732">Signal</keyword>